<protein>
    <submittedName>
        <fullName evidence="2">Uncharacterized protein</fullName>
    </submittedName>
</protein>
<proteinExistence type="predicted"/>
<dbReference type="EMBL" id="JASZZN010000073">
    <property type="protein sequence ID" value="MDM4019479.1"/>
    <property type="molecule type" value="Genomic_DNA"/>
</dbReference>
<keyword evidence="3" id="KW-1185">Reference proteome</keyword>
<reference evidence="2 3" key="1">
    <citation type="submission" date="2023-06" db="EMBL/GenBank/DDBJ databases">
        <title>Roseiconus lacunae JC819 isolated from Gulf of Mannar region, Tamil Nadu.</title>
        <authorList>
            <person name="Pk S."/>
            <person name="Ch S."/>
            <person name="Ch V.R."/>
        </authorList>
    </citation>
    <scope>NUCLEOTIDE SEQUENCE [LARGE SCALE GENOMIC DNA]</scope>
    <source>
        <strain evidence="2 3">JC819</strain>
    </source>
</reference>
<accession>A0ABT7PSK0</accession>
<dbReference type="PROSITE" id="PS51257">
    <property type="entry name" value="PROKAR_LIPOPROTEIN"/>
    <property type="match status" value="1"/>
</dbReference>
<organism evidence="2 3">
    <name type="scientific">Roseiconus lacunae</name>
    <dbReference type="NCBI Taxonomy" id="2605694"/>
    <lineage>
        <taxon>Bacteria</taxon>
        <taxon>Pseudomonadati</taxon>
        <taxon>Planctomycetota</taxon>
        <taxon>Planctomycetia</taxon>
        <taxon>Pirellulales</taxon>
        <taxon>Pirellulaceae</taxon>
        <taxon>Roseiconus</taxon>
    </lineage>
</organism>
<dbReference type="RefSeq" id="WP_289167606.1">
    <property type="nucleotide sequence ID" value="NZ_JASZZN010000073.1"/>
</dbReference>
<feature type="chain" id="PRO_5046469795" evidence="1">
    <location>
        <begin position="23"/>
        <end position="171"/>
    </location>
</feature>
<keyword evidence="1" id="KW-0732">Signal</keyword>
<gene>
    <name evidence="2" type="ORF">QTN89_28765</name>
</gene>
<evidence type="ECO:0000313" key="3">
    <source>
        <dbReference type="Proteomes" id="UP001239462"/>
    </source>
</evidence>
<evidence type="ECO:0000256" key="1">
    <source>
        <dbReference type="SAM" id="SignalP"/>
    </source>
</evidence>
<feature type="signal peptide" evidence="1">
    <location>
        <begin position="1"/>
        <end position="22"/>
    </location>
</feature>
<name>A0ABT7PSK0_9BACT</name>
<sequence>MKISRYSALVFLSLTMSACVNAQATDKPLPDTLLGFLEPGMRVATQYIEGTGDVKISVYDDAEYKVALDIAKENGSFLDAETLASKHQLVRRLLDDHLAKHDEQISAAARDDIRVYPLLRWHFGKIRRIGDDFVLIETEDKHRIVYSRSAITRIYLDSNPITFTTARKRNR</sequence>
<comment type="caution">
    <text evidence="2">The sequence shown here is derived from an EMBL/GenBank/DDBJ whole genome shotgun (WGS) entry which is preliminary data.</text>
</comment>
<dbReference type="Proteomes" id="UP001239462">
    <property type="component" value="Unassembled WGS sequence"/>
</dbReference>
<evidence type="ECO:0000313" key="2">
    <source>
        <dbReference type="EMBL" id="MDM4019479.1"/>
    </source>
</evidence>